<keyword evidence="4" id="KW-1185">Reference proteome</keyword>
<protein>
    <submittedName>
        <fullName evidence="3">24019_t:CDS:1</fullName>
    </submittedName>
</protein>
<organism evidence="3 4">
    <name type="scientific">Cetraspora pellucida</name>
    <dbReference type="NCBI Taxonomy" id="1433469"/>
    <lineage>
        <taxon>Eukaryota</taxon>
        <taxon>Fungi</taxon>
        <taxon>Fungi incertae sedis</taxon>
        <taxon>Mucoromycota</taxon>
        <taxon>Glomeromycotina</taxon>
        <taxon>Glomeromycetes</taxon>
        <taxon>Diversisporales</taxon>
        <taxon>Gigasporaceae</taxon>
        <taxon>Cetraspora</taxon>
    </lineage>
</organism>
<gene>
    <name evidence="3" type="ORF">CPELLU_LOCUS8221</name>
</gene>
<dbReference type="PROSITE" id="PS51253">
    <property type="entry name" value="HTH_CENPB"/>
    <property type="match status" value="1"/>
</dbReference>
<dbReference type="SMART" id="SM00674">
    <property type="entry name" value="CENPB"/>
    <property type="match status" value="1"/>
</dbReference>
<dbReference type="Proteomes" id="UP000789759">
    <property type="component" value="Unassembled WGS sequence"/>
</dbReference>
<name>A0A9N9D9R4_9GLOM</name>
<dbReference type="OrthoDB" id="162969at2759"/>
<proteinExistence type="predicted"/>
<dbReference type="InterPro" id="IPR006600">
    <property type="entry name" value="HTH_CenpB_DNA-bd_dom"/>
</dbReference>
<dbReference type="InterPro" id="IPR009057">
    <property type="entry name" value="Homeodomain-like_sf"/>
</dbReference>
<keyword evidence="1" id="KW-0238">DNA-binding</keyword>
<evidence type="ECO:0000259" key="2">
    <source>
        <dbReference type="PROSITE" id="PS51253"/>
    </source>
</evidence>
<dbReference type="GO" id="GO:0003677">
    <property type="term" value="F:DNA binding"/>
    <property type="evidence" value="ECO:0007669"/>
    <property type="project" value="UniProtKB-KW"/>
</dbReference>
<dbReference type="SUPFAM" id="SSF46689">
    <property type="entry name" value="Homeodomain-like"/>
    <property type="match status" value="1"/>
</dbReference>
<comment type="caution">
    <text evidence="3">The sequence shown here is derived from an EMBL/GenBank/DDBJ whole genome shotgun (WGS) entry which is preliminary data.</text>
</comment>
<dbReference type="AlphaFoldDB" id="A0A9N9D9R4"/>
<dbReference type="Pfam" id="PF03221">
    <property type="entry name" value="HTH_Tnp_Tc5"/>
    <property type="match status" value="1"/>
</dbReference>
<reference evidence="3" key="1">
    <citation type="submission" date="2021-06" db="EMBL/GenBank/DDBJ databases">
        <authorList>
            <person name="Kallberg Y."/>
            <person name="Tangrot J."/>
            <person name="Rosling A."/>
        </authorList>
    </citation>
    <scope>NUCLEOTIDE SEQUENCE</scope>
    <source>
        <strain evidence="3">FL966</strain>
    </source>
</reference>
<feature type="domain" description="HTH CENPB-type" evidence="2">
    <location>
        <begin position="35"/>
        <end position="107"/>
    </location>
</feature>
<sequence length="322" mass="36635">MLKRTILTDSQKCELCIYACDNKLTRSHSQIINSNAKHHKVVTYLELDQALKEFVLIYQNKTILSDAILVEKAKLLANGLRIPEGVLNFSHGWLDKFKDRNNIHQCKLEGKAESADESNLQNPTTGCWNHNELQETLLSSSYSHVEKGEHADGLKIDVLQAICFIIQGWDEVTAETICNCWCYMNILSIDTNAKLYSITDNVHQTIDLALDDLTNALEDLHIHFDDPMSVEEFLSISAEDVVYEIPANDQVIEELIKTFKPVDLACDDLKDDDSIEISLISIDMAITSLKTVSMFLLQQDEANEYVKIIKKIEKFLKKKKIN</sequence>
<accession>A0A9N9D9R4</accession>
<dbReference type="EMBL" id="CAJVQA010005755">
    <property type="protein sequence ID" value="CAG8627364.1"/>
    <property type="molecule type" value="Genomic_DNA"/>
</dbReference>
<evidence type="ECO:0000256" key="1">
    <source>
        <dbReference type="ARBA" id="ARBA00023125"/>
    </source>
</evidence>
<evidence type="ECO:0000313" key="3">
    <source>
        <dbReference type="EMBL" id="CAG8627364.1"/>
    </source>
</evidence>
<dbReference type="Gene3D" id="1.10.10.60">
    <property type="entry name" value="Homeodomain-like"/>
    <property type="match status" value="1"/>
</dbReference>
<evidence type="ECO:0000313" key="4">
    <source>
        <dbReference type="Proteomes" id="UP000789759"/>
    </source>
</evidence>